<accession>A0A2S7X789</accession>
<evidence type="ECO:0000313" key="10">
    <source>
        <dbReference type="Proteomes" id="UP000239273"/>
    </source>
</evidence>
<dbReference type="GO" id="GO:0003677">
    <property type="term" value="F:DNA binding"/>
    <property type="evidence" value="ECO:0007669"/>
    <property type="project" value="UniProtKB-UniRule"/>
</dbReference>
<reference evidence="8" key="4">
    <citation type="submission" date="2023-01" db="EMBL/GenBank/DDBJ databases">
        <title>Draft genome sequence of Aliivibrio sifiae strain NBRC 105001.</title>
        <authorList>
            <person name="Sun Q."/>
            <person name="Mori K."/>
        </authorList>
    </citation>
    <scope>NUCLEOTIDE SEQUENCE</scope>
    <source>
        <strain evidence="8">NBRC 105001</strain>
    </source>
</reference>
<dbReference type="Gene3D" id="1.10.150.130">
    <property type="match status" value="1"/>
</dbReference>
<keyword evidence="4" id="KW-0233">DNA recombination</keyword>
<dbReference type="SUPFAM" id="SSF56349">
    <property type="entry name" value="DNA breaking-rejoining enzymes"/>
    <property type="match status" value="1"/>
</dbReference>
<comment type="caution">
    <text evidence="9">The sequence shown here is derived from an EMBL/GenBank/DDBJ whole genome shotgun (WGS) entry which is preliminary data.</text>
</comment>
<proteinExistence type="inferred from homology"/>
<reference evidence="8" key="1">
    <citation type="journal article" date="2014" name="Int. J. Syst. Evol. Microbiol.">
        <title>Complete genome of a new Firmicutes species belonging to the dominant human colonic microbiota ('Ruminococcus bicirculans') reveals two chromosomes and a selective capacity to utilize plant glucans.</title>
        <authorList>
            <consortium name="NISC Comparative Sequencing Program"/>
            <person name="Wegmann U."/>
            <person name="Louis P."/>
            <person name="Goesmann A."/>
            <person name="Henrissat B."/>
            <person name="Duncan S.H."/>
            <person name="Flint H.J."/>
        </authorList>
    </citation>
    <scope>NUCLEOTIDE SEQUENCE</scope>
    <source>
        <strain evidence="8">NBRC 105001</strain>
    </source>
</reference>
<dbReference type="RefSeq" id="WP_105063820.1">
    <property type="nucleotide sequence ID" value="NZ_BSOU01000002.1"/>
</dbReference>
<dbReference type="InterPro" id="IPR013762">
    <property type="entry name" value="Integrase-like_cat_sf"/>
</dbReference>
<feature type="domain" description="Tyr recombinase" evidence="6">
    <location>
        <begin position="231"/>
        <end position="425"/>
    </location>
</feature>
<evidence type="ECO:0000259" key="6">
    <source>
        <dbReference type="PROSITE" id="PS51898"/>
    </source>
</evidence>
<dbReference type="Proteomes" id="UP000239273">
    <property type="component" value="Unassembled WGS sequence"/>
</dbReference>
<dbReference type="PROSITE" id="PS51900">
    <property type="entry name" value="CB"/>
    <property type="match status" value="1"/>
</dbReference>
<keyword evidence="3 5" id="KW-0238">DNA-binding</keyword>
<sequence length="441" mass="51031">MYLFRAPNSTYYTRICLPKSLRDNGFPFDLKISLLTKRRDEAVDRNFILVPQLRKLIDDAFQECNPSTFRDNVDVLVNQVRDSFTLRDTIRLPVRQVRTISSLQPQTTTNISDLAAIQPKTIITQQKALEEFIASKQHAKVRPLTIEQLNQRTAHFLSALTLDCISQITSADAVRFRDRLYQEGRSYKTNKDYLASCRQFFKWCKQMNYIAENPFQEIAVKEQTKKKTQDEERERWSIKDLLKLYRSAAFQAKPDEFKWVTAIMLYHGLRPAEACQLRVADICNKDGIECFVVSEDGEGQHIKTASSLRYIPIHPHLIGKGFLDYVANRKAARCIQLFNYKPDGKWQDCSKRYCQQFGRLQTAIGMPAKARPTAYGFRHTFIDELKQKGVEESLVAQLVGHTHQSMTFGRYGKKYSMAKLSEIINLVTFPEIHNSKLNGFK</sequence>
<dbReference type="InterPro" id="IPR010998">
    <property type="entry name" value="Integrase_recombinase_N"/>
</dbReference>
<dbReference type="AlphaFoldDB" id="A0A2S7X789"/>
<evidence type="ECO:0000256" key="4">
    <source>
        <dbReference type="ARBA" id="ARBA00023172"/>
    </source>
</evidence>
<dbReference type="Pfam" id="PF00589">
    <property type="entry name" value="Phage_integrase"/>
    <property type="match status" value="1"/>
</dbReference>
<name>A0A2S7X789_9GAMM</name>
<dbReference type="EMBL" id="BSOU01000002">
    <property type="protein sequence ID" value="GLR73649.1"/>
    <property type="molecule type" value="Genomic_DNA"/>
</dbReference>
<keyword evidence="11" id="KW-1185">Reference proteome</keyword>
<evidence type="ECO:0000256" key="3">
    <source>
        <dbReference type="ARBA" id="ARBA00023125"/>
    </source>
</evidence>
<dbReference type="CDD" id="cd01184">
    <property type="entry name" value="INT_C_like_1"/>
    <property type="match status" value="1"/>
</dbReference>
<evidence type="ECO:0000313" key="11">
    <source>
        <dbReference type="Proteomes" id="UP001156660"/>
    </source>
</evidence>
<evidence type="ECO:0000313" key="9">
    <source>
        <dbReference type="EMBL" id="PQJ87209.1"/>
    </source>
</evidence>
<reference evidence="9 10" key="2">
    <citation type="submission" date="2016-12" db="EMBL/GenBank/DDBJ databases">
        <title>Diversity of luminous bacteria.</title>
        <authorList>
            <person name="Yoshizawa S."/>
            <person name="Kogure K."/>
        </authorList>
    </citation>
    <scope>NUCLEOTIDE SEQUENCE [LARGE SCALE GENOMIC DNA]</scope>
    <source>
        <strain evidence="9 10">NBRC 105001</strain>
    </source>
</reference>
<dbReference type="Proteomes" id="UP001156660">
    <property type="component" value="Unassembled WGS sequence"/>
</dbReference>
<dbReference type="EMBL" id="MSCP01000002">
    <property type="protein sequence ID" value="PQJ87209.1"/>
    <property type="molecule type" value="Genomic_DNA"/>
</dbReference>
<dbReference type="InterPro" id="IPR002104">
    <property type="entry name" value="Integrase_catalytic"/>
</dbReference>
<evidence type="ECO:0000256" key="5">
    <source>
        <dbReference type="PROSITE-ProRule" id="PRU01248"/>
    </source>
</evidence>
<feature type="domain" description="Core-binding (CB)" evidence="7">
    <location>
        <begin position="123"/>
        <end position="205"/>
    </location>
</feature>
<dbReference type="PANTHER" id="PTHR30349:SF41">
    <property type="entry name" value="INTEGRASE_RECOMBINASE PROTEIN MJ0367-RELATED"/>
    <property type="match status" value="1"/>
</dbReference>
<reference evidence="11" key="3">
    <citation type="journal article" date="2019" name="Int. J. Syst. Evol. Microbiol.">
        <title>The Global Catalogue of Microorganisms (GCM) 10K type strain sequencing project: providing services to taxonomists for standard genome sequencing and annotation.</title>
        <authorList>
            <consortium name="The Broad Institute Genomics Platform"/>
            <consortium name="The Broad Institute Genome Sequencing Center for Infectious Disease"/>
            <person name="Wu L."/>
            <person name="Ma J."/>
        </authorList>
    </citation>
    <scope>NUCLEOTIDE SEQUENCE [LARGE SCALE GENOMIC DNA]</scope>
    <source>
        <strain evidence="11">NBRC 105001</strain>
    </source>
</reference>
<evidence type="ECO:0000313" key="8">
    <source>
        <dbReference type="EMBL" id="GLR73649.1"/>
    </source>
</evidence>
<comment type="similarity">
    <text evidence="1">Belongs to the 'phage' integrase family.</text>
</comment>
<dbReference type="GO" id="GO:0015074">
    <property type="term" value="P:DNA integration"/>
    <property type="evidence" value="ECO:0007669"/>
    <property type="project" value="UniProtKB-KW"/>
</dbReference>
<dbReference type="GO" id="GO:0006310">
    <property type="term" value="P:DNA recombination"/>
    <property type="evidence" value="ECO:0007669"/>
    <property type="project" value="UniProtKB-KW"/>
</dbReference>
<dbReference type="InterPro" id="IPR050090">
    <property type="entry name" value="Tyrosine_recombinase_XerCD"/>
</dbReference>
<dbReference type="Gene3D" id="1.10.443.10">
    <property type="entry name" value="Intergrase catalytic core"/>
    <property type="match status" value="1"/>
</dbReference>
<evidence type="ECO:0000256" key="2">
    <source>
        <dbReference type="ARBA" id="ARBA00022908"/>
    </source>
</evidence>
<gene>
    <name evidence="9" type="ORF">BTO23_13865</name>
    <name evidence="8" type="ORF">GCM10007855_05230</name>
</gene>
<dbReference type="InterPro" id="IPR011010">
    <property type="entry name" value="DNA_brk_join_enz"/>
</dbReference>
<dbReference type="InterPro" id="IPR044068">
    <property type="entry name" value="CB"/>
</dbReference>
<protein>
    <submittedName>
        <fullName evidence="8">Integrase</fullName>
    </submittedName>
</protein>
<dbReference type="OrthoDB" id="9784724at2"/>
<organism evidence="9 10">
    <name type="scientific">Aliivibrio sifiae</name>
    <dbReference type="NCBI Taxonomy" id="566293"/>
    <lineage>
        <taxon>Bacteria</taxon>
        <taxon>Pseudomonadati</taxon>
        <taxon>Pseudomonadota</taxon>
        <taxon>Gammaproteobacteria</taxon>
        <taxon>Vibrionales</taxon>
        <taxon>Vibrionaceae</taxon>
        <taxon>Aliivibrio</taxon>
    </lineage>
</organism>
<keyword evidence="2" id="KW-0229">DNA integration</keyword>
<dbReference type="PANTHER" id="PTHR30349">
    <property type="entry name" value="PHAGE INTEGRASE-RELATED"/>
    <property type="match status" value="1"/>
</dbReference>
<evidence type="ECO:0000256" key="1">
    <source>
        <dbReference type="ARBA" id="ARBA00008857"/>
    </source>
</evidence>
<dbReference type="PROSITE" id="PS51898">
    <property type="entry name" value="TYR_RECOMBINASE"/>
    <property type="match status" value="1"/>
</dbReference>
<evidence type="ECO:0000259" key="7">
    <source>
        <dbReference type="PROSITE" id="PS51900"/>
    </source>
</evidence>